<proteinExistence type="predicted"/>
<protein>
    <recommendedName>
        <fullName evidence="5">Phage infection protein</fullName>
    </recommendedName>
</protein>
<evidence type="ECO:0008006" key="5">
    <source>
        <dbReference type="Google" id="ProtNLM"/>
    </source>
</evidence>
<name>A0A2A3MDQ8_9PSED</name>
<dbReference type="AlphaFoldDB" id="A0A2A3MDQ8"/>
<evidence type="ECO:0000313" key="4">
    <source>
        <dbReference type="Proteomes" id="UP000242313"/>
    </source>
</evidence>
<evidence type="ECO:0000256" key="1">
    <source>
        <dbReference type="SAM" id="MobiDB-lite"/>
    </source>
</evidence>
<sequence>MKNLSALIIASFLASSPAVQADDDRHRLSTSDRSTSQSTGDYLQGLIEAQARADSQREDDPQS</sequence>
<organism evidence="3 4">
    <name type="scientific">Pseudomonas abyssi</name>
    <dbReference type="NCBI Taxonomy" id="170540"/>
    <lineage>
        <taxon>Bacteria</taxon>
        <taxon>Pseudomonadati</taxon>
        <taxon>Pseudomonadota</taxon>
        <taxon>Gammaproteobacteria</taxon>
        <taxon>Pseudomonadales</taxon>
        <taxon>Pseudomonadaceae</taxon>
        <taxon>Pseudomonas</taxon>
    </lineage>
</organism>
<keyword evidence="2" id="KW-0732">Signal</keyword>
<evidence type="ECO:0000313" key="3">
    <source>
        <dbReference type="EMBL" id="PBK02923.1"/>
    </source>
</evidence>
<comment type="caution">
    <text evidence="3">The sequence shown here is derived from an EMBL/GenBank/DDBJ whole genome shotgun (WGS) entry which is preliminary data.</text>
</comment>
<keyword evidence="4" id="KW-1185">Reference proteome</keyword>
<gene>
    <name evidence="3" type="ORF">CNQ84_17405</name>
</gene>
<evidence type="ECO:0000256" key="2">
    <source>
        <dbReference type="SAM" id="SignalP"/>
    </source>
</evidence>
<reference evidence="3 4" key="1">
    <citation type="submission" date="2017-09" db="EMBL/GenBank/DDBJ databases">
        <title>Pseudomonas abyssi sp. nov. isolated from Abyssopelagic Water.</title>
        <authorList>
            <person name="Wei Y."/>
        </authorList>
    </citation>
    <scope>NUCLEOTIDE SEQUENCE [LARGE SCALE GENOMIC DNA]</scope>
    <source>
        <strain evidence="3 4">MT5</strain>
    </source>
</reference>
<dbReference type="Proteomes" id="UP000242313">
    <property type="component" value="Unassembled WGS sequence"/>
</dbReference>
<dbReference type="EMBL" id="NTMR01000027">
    <property type="protein sequence ID" value="PBK02923.1"/>
    <property type="molecule type" value="Genomic_DNA"/>
</dbReference>
<feature type="compositionally biased region" description="Polar residues" evidence="1">
    <location>
        <begin position="31"/>
        <end position="41"/>
    </location>
</feature>
<feature type="chain" id="PRO_5012539628" description="Phage infection protein" evidence="2">
    <location>
        <begin position="22"/>
        <end position="63"/>
    </location>
</feature>
<dbReference type="RefSeq" id="WP_096006102.1">
    <property type="nucleotide sequence ID" value="NZ_NTMR01000027.1"/>
</dbReference>
<accession>A0A2A3MDQ8</accession>
<feature type="signal peptide" evidence="2">
    <location>
        <begin position="1"/>
        <end position="21"/>
    </location>
</feature>
<feature type="region of interest" description="Disordered" evidence="1">
    <location>
        <begin position="18"/>
        <end position="44"/>
    </location>
</feature>